<keyword evidence="3" id="KW-1185">Reference proteome</keyword>
<dbReference type="AlphaFoldDB" id="A0ABD3MDX6"/>
<evidence type="ECO:0000256" key="1">
    <source>
        <dbReference type="SAM" id="MobiDB-lite"/>
    </source>
</evidence>
<accession>A0ABD3MDX6</accession>
<feature type="region of interest" description="Disordered" evidence="1">
    <location>
        <begin position="1"/>
        <end position="26"/>
    </location>
</feature>
<dbReference type="InterPro" id="IPR036703">
    <property type="entry name" value="MOB_kinase_act_sf"/>
</dbReference>
<feature type="region of interest" description="Disordered" evidence="1">
    <location>
        <begin position="93"/>
        <end position="121"/>
    </location>
</feature>
<organism evidence="2 3">
    <name type="scientific">Discostella pseudostelligera</name>
    <dbReference type="NCBI Taxonomy" id="259834"/>
    <lineage>
        <taxon>Eukaryota</taxon>
        <taxon>Sar</taxon>
        <taxon>Stramenopiles</taxon>
        <taxon>Ochrophyta</taxon>
        <taxon>Bacillariophyta</taxon>
        <taxon>Coscinodiscophyceae</taxon>
        <taxon>Thalassiosirophycidae</taxon>
        <taxon>Stephanodiscales</taxon>
        <taxon>Stephanodiscaceae</taxon>
        <taxon>Discostella</taxon>
    </lineage>
</organism>
<dbReference type="Proteomes" id="UP001530293">
    <property type="component" value="Unassembled WGS sequence"/>
</dbReference>
<comment type="caution">
    <text evidence="2">The sequence shown here is derived from an EMBL/GenBank/DDBJ whole genome shotgun (WGS) entry which is preliminary data.</text>
</comment>
<evidence type="ECO:0000313" key="2">
    <source>
        <dbReference type="EMBL" id="KAL3761802.1"/>
    </source>
</evidence>
<name>A0ABD3MDX6_9STRA</name>
<reference evidence="2 3" key="1">
    <citation type="submission" date="2024-10" db="EMBL/GenBank/DDBJ databases">
        <title>Updated reference genomes for cyclostephanoid diatoms.</title>
        <authorList>
            <person name="Roberts W.R."/>
            <person name="Alverson A.J."/>
        </authorList>
    </citation>
    <scope>NUCLEOTIDE SEQUENCE [LARGE SCALE GENOMIC DNA]</scope>
    <source>
        <strain evidence="2 3">AJA232-27</strain>
    </source>
</reference>
<dbReference type="InterPro" id="IPR005301">
    <property type="entry name" value="MOB_kinase_act_fam"/>
</dbReference>
<feature type="compositionally biased region" description="Polar residues" evidence="1">
    <location>
        <begin position="101"/>
        <end position="113"/>
    </location>
</feature>
<dbReference type="Gene3D" id="1.20.140.30">
    <property type="entry name" value="MOB kinase activator"/>
    <property type="match status" value="1"/>
</dbReference>
<evidence type="ECO:0000313" key="3">
    <source>
        <dbReference type="Proteomes" id="UP001530293"/>
    </source>
</evidence>
<evidence type="ECO:0008006" key="4">
    <source>
        <dbReference type="Google" id="ProtNLM"/>
    </source>
</evidence>
<dbReference type="PANTHER" id="PTHR22599">
    <property type="entry name" value="MPS ONE BINDER KINASE ACTIVATOR-LIKE MOB"/>
    <property type="match status" value="1"/>
</dbReference>
<feature type="compositionally biased region" description="Polar residues" evidence="1">
    <location>
        <begin position="1"/>
        <end position="14"/>
    </location>
</feature>
<dbReference type="SUPFAM" id="SSF101152">
    <property type="entry name" value="Mob1/phocein"/>
    <property type="match status" value="1"/>
</dbReference>
<sequence>MSSSRPAATSTGTFQPLRHRSGTLRDRLHGYTRQTLGAGGSLDDAVALPPGESCAGWVAVHAVDFYNDVSTIWAVMAEDPYLDSFRPGEGFPSGVEYRWSEPTSNTATGTTGEQQLSQQQQQQPVSVSAPVYVEHVLQWIADQINDETKFPDDDDEAEALRVFQTPAFAALCGQIFRRLFRVYGIIYSSFFGTLEALQMAPHLNTCFKHFMFFCTEFGLLPEREMEPLEVLVKPIRKQYHLTSIIFLAWSSGDDRINCSLSSSSSRRAFLSNVLQRTTIATIAASTALSSPQPAFSQDLDEELYLARPIGISSPTKNGGDSTSSSTSSSNSVGSSNSIDASDDNIGGIRKNGAATRPSAPLPYLLPAARVGLYVYQTLAAAEEVSQQQKNADNKNADAAMKNLDELLSSPLQFVTPSDPTVSRSDPYGMLPPIVGEIMAQQQKAQERKRQSISVGIAPQLFEPIELMGERRQWNRLSNIEKQREMSSPVRLALNIYTTNLNYNPNQYVFSGTPEEKRALIRQDRLPSTVEVIRSDLDARDLYRNALQTALEDARAEYLYQIKKEEMDLSELVSVLKEAKFAIDKWFSFVPEQDVKEALEIVSREDANNKR</sequence>
<feature type="region of interest" description="Disordered" evidence="1">
    <location>
        <begin position="310"/>
        <end position="353"/>
    </location>
</feature>
<dbReference type="SMART" id="SM01388">
    <property type="entry name" value="Mob1_phocein"/>
    <property type="match status" value="1"/>
</dbReference>
<dbReference type="EMBL" id="JALLBG020000147">
    <property type="protein sequence ID" value="KAL3761802.1"/>
    <property type="molecule type" value="Genomic_DNA"/>
</dbReference>
<protein>
    <recommendedName>
        <fullName evidence="4">UDENN domain-containing protein</fullName>
    </recommendedName>
</protein>
<gene>
    <name evidence="2" type="ORF">ACHAWU_001318</name>
</gene>
<feature type="compositionally biased region" description="Low complexity" evidence="1">
    <location>
        <begin position="315"/>
        <end position="345"/>
    </location>
</feature>
<proteinExistence type="predicted"/>
<dbReference type="Pfam" id="PF03637">
    <property type="entry name" value="Mob1_phocein"/>
    <property type="match status" value="1"/>
</dbReference>